<dbReference type="Gene3D" id="3.30.300.210">
    <property type="entry name" value="Nutrient germinant receptor protein C, domain 3"/>
    <property type="match status" value="1"/>
</dbReference>
<dbReference type="Proteomes" id="UP001296923">
    <property type="component" value="Unassembled WGS sequence"/>
</dbReference>
<keyword evidence="5" id="KW-0472">Membrane</keyword>
<feature type="domain" description="Spore germination protein N-terminal" evidence="9">
    <location>
        <begin position="25"/>
        <end position="192"/>
    </location>
</feature>
<keyword evidence="7" id="KW-0449">Lipoprotein</keyword>
<comment type="subcellular location">
    <subcellularLocation>
        <location evidence="1">Membrane</location>
        <topology evidence="1">Lipid-anchor</topology>
    </subcellularLocation>
</comment>
<gene>
    <name evidence="10" type="ORF">JYA63_15995</name>
</gene>
<dbReference type="PANTHER" id="PTHR35789">
    <property type="entry name" value="SPORE GERMINATION PROTEIN B3"/>
    <property type="match status" value="1"/>
</dbReference>
<evidence type="ECO:0000256" key="2">
    <source>
        <dbReference type="ARBA" id="ARBA00007886"/>
    </source>
</evidence>
<comment type="caution">
    <text evidence="10">The sequence shown here is derived from an EMBL/GenBank/DDBJ whole genome shotgun (WGS) entry which is preliminary data.</text>
</comment>
<feature type="domain" description="Spore germination GerAC-like C-terminal" evidence="8">
    <location>
        <begin position="202"/>
        <end position="353"/>
    </location>
</feature>
<dbReference type="InterPro" id="IPR038501">
    <property type="entry name" value="Spore_GerAC_C_sf"/>
</dbReference>
<dbReference type="InterPro" id="IPR057336">
    <property type="entry name" value="GerAC_N"/>
</dbReference>
<dbReference type="InterPro" id="IPR008844">
    <property type="entry name" value="Spore_GerAC-like"/>
</dbReference>
<evidence type="ECO:0000256" key="4">
    <source>
        <dbReference type="ARBA" id="ARBA00022729"/>
    </source>
</evidence>
<evidence type="ECO:0000259" key="8">
    <source>
        <dbReference type="Pfam" id="PF05504"/>
    </source>
</evidence>
<evidence type="ECO:0000256" key="1">
    <source>
        <dbReference type="ARBA" id="ARBA00004635"/>
    </source>
</evidence>
<evidence type="ECO:0000259" key="9">
    <source>
        <dbReference type="Pfam" id="PF25198"/>
    </source>
</evidence>
<comment type="similarity">
    <text evidence="2">Belongs to the GerABKC lipoprotein family.</text>
</comment>
<evidence type="ECO:0000313" key="10">
    <source>
        <dbReference type="EMBL" id="MBN3555780.1"/>
    </source>
</evidence>
<dbReference type="Pfam" id="PF25198">
    <property type="entry name" value="Spore_GerAC_N"/>
    <property type="match status" value="1"/>
</dbReference>
<dbReference type="NCBIfam" id="TIGR02887">
    <property type="entry name" value="spore_ger_x_C"/>
    <property type="match status" value="1"/>
</dbReference>
<sequence>MNRTPFKSRWYLPIFCLFLLTGCWDNKDINHRVLPLVVGVKKIEDDRYKIILEIPTTNPNGIQTEIVTGTGDTINEAIEQIKTNLESQVDLLHLRLIVLDKEYANSGTEELIEAIMRTREISPKAMVAVCSNDSLEDFFSGVNEKVQTSNISMLDFFDKTAGWTPQIVTANTWEMYRGIHSPTQDVTLPVIDKGKDTTLVYKGSAIFHKGAMKGKITGDDSFLINAYKGNETYGKIEVLNKASVMVVSNRIQNYAEIKGDLPFLTIKMNLNVVVLETVGNPSVNDVKKQLDDLITTRFQNVIQKSQSEQSDTFGFGQHFRSLLPPNQLTTWKTDYYPRLKVKVDVKVDIRNKGNLKSMKGN</sequence>
<keyword evidence="4" id="KW-0732">Signal</keyword>
<accession>A0ABS2ZSE0</accession>
<dbReference type="RefSeq" id="WP_205726573.1">
    <property type="nucleotide sequence ID" value="NZ_JAFHKR010000039.1"/>
</dbReference>
<evidence type="ECO:0000256" key="7">
    <source>
        <dbReference type="ARBA" id="ARBA00023288"/>
    </source>
</evidence>
<organism evidence="10 11">
    <name type="scientific">Fictibacillus nanhaiensis</name>
    <dbReference type="NCBI Taxonomy" id="742169"/>
    <lineage>
        <taxon>Bacteria</taxon>
        <taxon>Bacillati</taxon>
        <taxon>Bacillota</taxon>
        <taxon>Bacilli</taxon>
        <taxon>Bacillales</taxon>
        <taxon>Fictibacillaceae</taxon>
        <taxon>Fictibacillus</taxon>
    </lineage>
</organism>
<evidence type="ECO:0000256" key="6">
    <source>
        <dbReference type="ARBA" id="ARBA00023139"/>
    </source>
</evidence>
<dbReference type="PANTHER" id="PTHR35789:SF1">
    <property type="entry name" value="SPORE GERMINATION PROTEIN B3"/>
    <property type="match status" value="1"/>
</dbReference>
<keyword evidence="6" id="KW-0564">Palmitate</keyword>
<protein>
    <submittedName>
        <fullName evidence="10">Ger(X)C family spore germination protein</fullName>
    </submittedName>
</protein>
<evidence type="ECO:0000256" key="5">
    <source>
        <dbReference type="ARBA" id="ARBA00023136"/>
    </source>
</evidence>
<dbReference type="EMBL" id="JAFHKR010000039">
    <property type="protein sequence ID" value="MBN3555780.1"/>
    <property type="molecule type" value="Genomic_DNA"/>
</dbReference>
<keyword evidence="3" id="KW-0309">Germination</keyword>
<dbReference type="PROSITE" id="PS51257">
    <property type="entry name" value="PROKAR_LIPOPROTEIN"/>
    <property type="match status" value="1"/>
</dbReference>
<dbReference type="Pfam" id="PF05504">
    <property type="entry name" value="Spore_GerAC"/>
    <property type="match status" value="1"/>
</dbReference>
<dbReference type="InterPro" id="IPR046953">
    <property type="entry name" value="Spore_GerAC-like_C"/>
</dbReference>
<keyword evidence="11" id="KW-1185">Reference proteome</keyword>
<name>A0ABS2ZSE0_9BACL</name>
<evidence type="ECO:0000256" key="3">
    <source>
        <dbReference type="ARBA" id="ARBA00022544"/>
    </source>
</evidence>
<proteinExistence type="inferred from homology"/>
<reference evidence="10 11" key="1">
    <citation type="submission" date="2021-01" db="EMBL/GenBank/DDBJ databases">
        <title>Genome Sequencing of Type Strains.</title>
        <authorList>
            <person name="Lemaire J.F."/>
            <person name="Inderbitzin P."/>
            <person name="Collins S.B."/>
            <person name="Wespe N."/>
            <person name="Knight-Connoni V."/>
        </authorList>
    </citation>
    <scope>NUCLEOTIDE SEQUENCE [LARGE SCALE GENOMIC DNA]</scope>
    <source>
        <strain evidence="10 11">DSM 23009</strain>
    </source>
</reference>
<evidence type="ECO:0000313" key="11">
    <source>
        <dbReference type="Proteomes" id="UP001296923"/>
    </source>
</evidence>